<evidence type="ECO:0000313" key="2">
    <source>
        <dbReference type="Proteomes" id="UP000242699"/>
    </source>
</evidence>
<dbReference type="EMBL" id="PXYT01000015">
    <property type="protein sequence ID" value="PSR29581.1"/>
    <property type="molecule type" value="Genomic_DNA"/>
</dbReference>
<gene>
    <name evidence="1" type="ORF">C7B43_07945</name>
</gene>
<name>A0A2T2X4Z0_9FIRM</name>
<sequence length="94" mass="9926">MATTFWRGASNGKPDIFRWRILLTSGPAIGTSYAYETQYLGNNEWGVYVDFTQIGTSPSNPGSYSAFVGSNDPGLEGTTGTFGAGNSASPTFAI</sequence>
<accession>A0A2T2X4Z0</accession>
<dbReference type="Proteomes" id="UP000242699">
    <property type="component" value="Unassembled WGS sequence"/>
</dbReference>
<evidence type="ECO:0000313" key="1">
    <source>
        <dbReference type="EMBL" id="PSR29581.1"/>
    </source>
</evidence>
<protein>
    <submittedName>
        <fullName evidence="1">Uncharacterized protein</fullName>
    </submittedName>
</protein>
<reference evidence="1 2" key="1">
    <citation type="journal article" date="2014" name="BMC Genomics">
        <title>Comparison of environmental and isolate Sulfobacillus genomes reveals diverse carbon, sulfur, nitrogen, and hydrogen metabolisms.</title>
        <authorList>
            <person name="Justice N.B."/>
            <person name="Norman A."/>
            <person name="Brown C.T."/>
            <person name="Singh A."/>
            <person name="Thomas B.C."/>
            <person name="Banfield J.F."/>
        </authorList>
    </citation>
    <scope>NUCLEOTIDE SEQUENCE [LARGE SCALE GENOMIC DNA]</scope>
    <source>
        <strain evidence="1">AMDSBA1</strain>
    </source>
</reference>
<comment type="caution">
    <text evidence="1">The sequence shown here is derived from an EMBL/GenBank/DDBJ whole genome shotgun (WGS) entry which is preliminary data.</text>
</comment>
<organism evidence="1 2">
    <name type="scientific">Sulfobacillus benefaciens</name>
    <dbReference type="NCBI Taxonomy" id="453960"/>
    <lineage>
        <taxon>Bacteria</taxon>
        <taxon>Bacillati</taxon>
        <taxon>Bacillota</taxon>
        <taxon>Clostridia</taxon>
        <taxon>Eubacteriales</taxon>
        <taxon>Clostridiales Family XVII. Incertae Sedis</taxon>
        <taxon>Sulfobacillus</taxon>
    </lineage>
</organism>
<dbReference type="AlphaFoldDB" id="A0A2T2X4Z0"/>
<proteinExistence type="predicted"/>